<gene>
    <name evidence="1" type="ORF">AB1Y20_019255</name>
</gene>
<evidence type="ECO:0008006" key="3">
    <source>
        <dbReference type="Google" id="ProtNLM"/>
    </source>
</evidence>
<dbReference type="Proteomes" id="UP001515480">
    <property type="component" value="Unassembled WGS sequence"/>
</dbReference>
<dbReference type="AlphaFoldDB" id="A0AB34JQP0"/>
<organism evidence="1 2">
    <name type="scientific">Prymnesium parvum</name>
    <name type="common">Toxic golden alga</name>
    <dbReference type="NCBI Taxonomy" id="97485"/>
    <lineage>
        <taxon>Eukaryota</taxon>
        <taxon>Haptista</taxon>
        <taxon>Haptophyta</taxon>
        <taxon>Prymnesiophyceae</taxon>
        <taxon>Prymnesiales</taxon>
        <taxon>Prymnesiaceae</taxon>
        <taxon>Prymnesium</taxon>
    </lineage>
</organism>
<keyword evidence="2" id="KW-1185">Reference proteome</keyword>
<proteinExistence type="predicted"/>
<dbReference type="InterPro" id="IPR027417">
    <property type="entry name" value="P-loop_NTPase"/>
</dbReference>
<sequence>MTANFKVFRHLFEAEQMYSAHMNRNEGALAPEEAVCARLFEFAQEYRAAVPRRAPVHPLILRAAARLSSSGFLRRDGRLQSLANTTSIFHMTHIAKTGGRSVKVELNRLVKPVGGAEQCHAPFVHESRVSVIFFREPRSHVLSQYLHSAYAGRASNRREMGLPVVPGNDVEGFGKWVRHFADDWSPAKGDFGGYNPMNMMARVLTCRDEHWNCDYLKGCDAPCAHHVGRRKEDAFPPLGAAVAAVHMADVVGVLELLPEVICVLEYRRLGKMSHGCVCNPARKDAGGESTPQHARRAHVMNSRRQRAARKVSLAEVPPETISRLDSITKVDAQVYRAAVVRVLCDIQAVERATGNKVLCSPRMEQVRNLSFHIPNLWRTFSSYSLPRWL</sequence>
<protein>
    <recommendedName>
        <fullName evidence="3">Sulfotransferase</fullName>
    </recommendedName>
</protein>
<name>A0AB34JQP0_PRYPA</name>
<dbReference type="EMBL" id="JBGBPQ010000005">
    <property type="protein sequence ID" value="KAL1524358.1"/>
    <property type="molecule type" value="Genomic_DNA"/>
</dbReference>
<dbReference type="Gene3D" id="3.40.50.300">
    <property type="entry name" value="P-loop containing nucleotide triphosphate hydrolases"/>
    <property type="match status" value="1"/>
</dbReference>
<reference evidence="1 2" key="1">
    <citation type="journal article" date="2024" name="Science">
        <title>Giant polyketide synthase enzymes in the biosynthesis of giant marine polyether toxins.</title>
        <authorList>
            <person name="Fallon T.R."/>
            <person name="Shende V.V."/>
            <person name="Wierzbicki I.H."/>
            <person name="Pendleton A.L."/>
            <person name="Watervoot N.F."/>
            <person name="Auber R.P."/>
            <person name="Gonzalez D.J."/>
            <person name="Wisecaver J.H."/>
            <person name="Moore B.S."/>
        </authorList>
    </citation>
    <scope>NUCLEOTIDE SEQUENCE [LARGE SCALE GENOMIC DNA]</scope>
    <source>
        <strain evidence="1 2">12B1</strain>
    </source>
</reference>
<evidence type="ECO:0000313" key="2">
    <source>
        <dbReference type="Proteomes" id="UP001515480"/>
    </source>
</evidence>
<evidence type="ECO:0000313" key="1">
    <source>
        <dbReference type="EMBL" id="KAL1524358.1"/>
    </source>
</evidence>
<comment type="caution">
    <text evidence="1">The sequence shown here is derived from an EMBL/GenBank/DDBJ whole genome shotgun (WGS) entry which is preliminary data.</text>
</comment>
<accession>A0AB34JQP0</accession>